<evidence type="ECO:0000313" key="1">
    <source>
        <dbReference type="EMBL" id="RPD40706.1"/>
    </source>
</evidence>
<dbReference type="RefSeq" id="WP_123864645.1">
    <property type="nucleotide sequence ID" value="NZ_QXZY01000007.1"/>
</dbReference>
<comment type="caution">
    <text evidence="1">The sequence shown here is derived from an EMBL/GenBank/DDBJ whole genome shotgun (WGS) entry which is preliminary data.</text>
</comment>
<name>A0A3N4MFD8_9BACT</name>
<dbReference type="EMBL" id="RMBX01000006">
    <property type="protein sequence ID" value="RPD40706.1"/>
    <property type="molecule type" value="Genomic_DNA"/>
</dbReference>
<dbReference type="Proteomes" id="UP000279089">
    <property type="component" value="Unassembled WGS sequence"/>
</dbReference>
<gene>
    <name evidence="1" type="ORF">EG028_11770</name>
</gene>
<organism evidence="1 2">
    <name type="scientific">Chitinophaga barathri</name>
    <dbReference type="NCBI Taxonomy" id="1647451"/>
    <lineage>
        <taxon>Bacteria</taxon>
        <taxon>Pseudomonadati</taxon>
        <taxon>Bacteroidota</taxon>
        <taxon>Chitinophagia</taxon>
        <taxon>Chitinophagales</taxon>
        <taxon>Chitinophagaceae</taxon>
        <taxon>Chitinophaga</taxon>
    </lineage>
</organism>
<dbReference type="AlphaFoldDB" id="A0A3N4MFD8"/>
<evidence type="ECO:0000313" key="2">
    <source>
        <dbReference type="Proteomes" id="UP000279089"/>
    </source>
</evidence>
<sequence length="74" mass="8895">MRRSRITPNPLCEAHQLMVNLAREFRETVCQKTQWSDYGYMYRIRRNSHLKRQEAEEIAEVKKAVLLKALETCR</sequence>
<accession>A0A3N4MFD8</accession>
<keyword evidence="2" id="KW-1185">Reference proteome</keyword>
<proteinExistence type="predicted"/>
<reference evidence="2" key="1">
    <citation type="submission" date="2018-11" db="EMBL/GenBank/DDBJ databases">
        <title>Chitinophaga lutea sp.nov., isolate from arsenic contaminated soil.</title>
        <authorList>
            <person name="Zong Y."/>
        </authorList>
    </citation>
    <scope>NUCLEOTIDE SEQUENCE [LARGE SCALE GENOMIC DNA]</scope>
    <source>
        <strain evidence="2">YLT18</strain>
    </source>
</reference>
<protein>
    <submittedName>
        <fullName evidence="1">Uncharacterized protein</fullName>
    </submittedName>
</protein>